<dbReference type="EMBL" id="QXGD01000357">
    <property type="protein sequence ID" value="KAE9242093.1"/>
    <property type="molecule type" value="Genomic_DNA"/>
</dbReference>
<dbReference type="Proteomes" id="UP000460718">
    <property type="component" value="Unassembled WGS sequence"/>
</dbReference>
<evidence type="ECO:0000313" key="6">
    <source>
        <dbReference type="Proteomes" id="UP000460718"/>
    </source>
</evidence>
<dbReference type="AlphaFoldDB" id="A0A6A3ZV65"/>
<comment type="caution">
    <text evidence="2">The sequence shown here is derived from an EMBL/GenBank/DDBJ whole genome shotgun (WGS) entry which is preliminary data.</text>
</comment>
<accession>A0A6A3ZV65</accession>
<dbReference type="Proteomes" id="UP000440367">
    <property type="component" value="Unassembled WGS sequence"/>
</dbReference>
<evidence type="ECO:0000313" key="4">
    <source>
        <dbReference type="Proteomes" id="UP000437068"/>
    </source>
</evidence>
<protein>
    <submittedName>
        <fullName evidence="2">Uncharacterized protein</fullName>
    </submittedName>
</protein>
<evidence type="ECO:0000313" key="3">
    <source>
        <dbReference type="EMBL" id="KAE9307003.1"/>
    </source>
</evidence>
<sequence>MSASVIAWSAPMFLNCHRSWVIVRMYSAINWAGSCEHWYS</sequence>
<dbReference type="Proteomes" id="UP000437068">
    <property type="component" value="Unassembled WGS sequence"/>
</dbReference>
<evidence type="ECO:0000313" key="5">
    <source>
        <dbReference type="Proteomes" id="UP000440367"/>
    </source>
</evidence>
<evidence type="ECO:0000313" key="1">
    <source>
        <dbReference type="EMBL" id="KAE9006780.1"/>
    </source>
</evidence>
<organism evidence="2 5">
    <name type="scientific">Phytophthora fragariae</name>
    <dbReference type="NCBI Taxonomy" id="53985"/>
    <lineage>
        <taxon>Eukaryota</taxon>
        <taxon>Sar</taxon>
        <taxon>Stramenopiles</taxon>
        <taxon>Oomycota</taxon>
        <taxon>Peronosporomycetes</taxon>
        <taxon>Peronosporales</taxon>
        <taxon>Peronosporaceae</taxon>
        <taxon>Phytophthora</taxon>
    </lineage>
</organism>
<dbReference type="EMBL" id="QXFW01000634">
    <property type="protein sequence ID" value="KAE9006780.1"/>
    <property type="molecule type" value="Genomic_DNA"/>
</dbReference>
<dbReference type="EMBL" id="QXGE01000642">
    <property type="protein sequence ID" value="KAE9307003.1"/>
    <property type="molecule type" value="Genomic_DNA"/>
</dbReference>
<name>A0A6A3ZV65_9STRA</name>
<proteinExistence type="predicted"/>
<reference evidence="4 5" key="1">
    <citation type="submission" date="2018-08" db="EMBL/GenBank/DDBJ databases">
        <title>Genomic investigation of the strawberry pathogen Phytophthora fragariae indicates pathogenicity is determined by transcriptional variation in three key races.</title>
        <authorList>
            <person name="Adams T.M."/>
            <person name="Armitage A.D."/>
            <person name="Sobczyk M.K."/>
            <person name="Bates H.J."/>
            <person name="Dunwell J.M."/>
            <person name="Nellist C.F."/>
            <person name="Harrison R.J."/>
        </authorList>
    </citation>
    <scope>NUCLEOTIDE SEQUENCE [LARGE SCALE GENOMIC DNA]</scope>
    <source>
        <strain evidence="3 4">A4</strain>
        <strain evidence="2 5">BC-1</strain>
        <strain evidence="1 6">SCRP245</strain>
    </source>
</reference>
<gene>
    <name evidence="3" type="ORF">PF001_g11830</name>
    <name evidence="2" type="ORF">PF002_g8917</name>
    <name evidence="1" type="ORF">PF011_g11419</name>
</gene>
<evidence type="ECO:0000313" key="2">
    <source>
        <dbReference type="EMBL" id="KAE9242093.1"/>
    </source>
</evidence>